<comment type="caution">
    <text evidence="1">The sequence shown here is derived from an EMBL/GenBank/DDBJ whole genome shotgun (WGS) entry which is preliminary data.</text>
</comment>
<organism evidence="1 2">
    <name type="scientific">Hymenochirus boettgeri</name>
    <name type="common">Congo dwarf clawed frog</name>
    <dbReference type="NCBI Taxonomy" id="247094"/>
    <lineage>
        <taxon>Eukaryota</taxon>
        <taxon>Metazoa</taxon>
        <taxon>Chordata</taxon>
        <taxon>Craniata</taxon>
        <taxon>Vertebrata</taxon>
        <taxon>Euteleostomi</taxon>
        <taxon>Amphibia</taxon>
        <taxon>Batrachia</taxon>
        <taxon>Anura</taxon>
        <taxon>Pipoidea</taxon>
        <taxon>Pipidae</taxon>
        <taxon>Pipinae</taxon>
        <taxon>Hymenochirus</taxon>
    </lineage>
</organism>
<reference evidence="1" key="1">
    <citation type="thesis" date="2020" institute="ProQuest LLC" country="789 East Eisenhower Parkway, Ann Arbor, MI, USA">
        <title>Comparative Genomics and Chromosome Evolution.</title>
        <authorList>
            <person name="Mudd A.B."/>
        </authorList>
    </citation>
    <scope>NUCLEOTIDE SEQUENCE</scope>
    <source>
        <strain evidence="1">Female2</strain>
        <tissue evidence="1">Blood</tissue>
    </source>
</reference>
<accession>A0A8T2JEL0</accession>
<sequence length="93" mass="9604">MPKHTISSAGCSWSPVAILPVISPSVASGLLLPCSSPTQTHLLLDSCCCIADSSSYLLFTSLPVTFVIAAISQPAQVPYQAPVLLSPISVCTC</sequence>
<evidence type="ECO:0000313" key="1">
    <source>
        <dbReference type="EMBL" id="KAG8443755.1"/>
    </source>
</evidence>
<proteinExistence type="predicted"/>
<protein>
    <submittedName>
        <fullName evidence="1">Uncharacterized protein</fullName>
    </submittedName>
</protein>
<dbReference type="AlphaFoldDB" id="A0A8T2JEL0"/>
<dbReference type="Proteomes" id="UP000812440">
    <property type="component" value="Chromosome 5"/>
</dbReference>
<gene>
    <name evidence="1" type="ORF">GDO86_009074</name>
</gene>
<keyword evidence="2" id="KW-1185">Reference proteome</keyword>
<name>A0A8T2JEL0_9PIPI</name>
<dbReference type="EMBL" id="JAACNH010000004">
    <property type="protein sequence ID" value="KAG8443755.1"/>
    <property type="molecule type" value="Genomic_DNA"/>
</dbReference>
<evidence type="ECO:0000313" key="2">
    <source>
        <dbReference type="Proteomes" id="UP000812440"/>
    </source>
</evidence>